<reference evidence="1" key="1">
    <citation type="journal article" date="2021" name="Proc. Natl. Acad. Sci. U.S.A.">
        <title>A Catalog of Tens of Thousands of Viruses from Human Metagenomes Reveals Hidden Associations with Chronic Diseases.</title>
        <authorList>
            <person name="Tisza M.J."/>
            <person name="Buck C.B."/>
        </authorList>
    </citation>
    <scope>NUCLEOTIDE SEQUENCE</scope>
    <source>
        <strain evidence="1">Cttkn18</strain>
    </source>
</reference>
<dbReference type="EMBL" id="BK014703">
    <property type="protein sequence ID" value="DAD68496.1"/>
    <property type="molecule type" value="Genomic_DNA"/>
</dbReference>
<accession>A0A8S5LEV7</accession>
<organism evidence="1">
    <name type="scientific">Siphoviridae sp. cttkn18</name>
    <dbReference type="NCBI Taxonomy" id="2823607"/>
    <lineage>
        <taxon>Viruses</taxon>
        <taxon>Duplodnaviria</taxon>
        <taxon>Heunggongvirae</taxon>
        <taxon>Uroviricota</taxon>
        <taxon>Caudoviricetes</taxon>
    </lineage>
</organism>
<evidence type="ECO:0000313" key="1">
    <source>
        <dbReference type="EMBL" id="DAD68496.1"/>
    </source>
</evidence>
<protein>
    <submittedName>
        <fullName evidence="1">Uncharacterized protein</fullName>
    </submittedName>
</protein>
<sequence>MKRAIYIALVKLLKLLDSRYNISDEIILAGAVSVLDETQNMLEYEAKLQLQFLDDLQKETTEDFTPIRGFLTGFHNRSINWCKKQRNSLAIQSKL</sequence>
<name>A0A8S5LEV7_9CAUD</name>
<proteinExistence type="predicted"/>